<dbReference type="Proteomes" id="UP000660729">
    <property type="component" value="Unassembled WGS sequence"/>
</dbReference>
<dbReference type="InterPro" id="IPR039261">
    <property type="entry name" value="FNR_nucleotide-bd"/>
</dbReference>
<comment type="subcellular location">
    <subcellularLocation>
        <location evidence="1">Membrane</location>
        <topology evidence="1">Multi-pass membrane protein</topology>
    </subcellularLocation>
</comment>
<keyword evidence="2" id="KW-0813">Transport</keyword>
<evidence type="ECO:0000256" key="5">
    <source>
        <dbReference type="ARBA" id="ARBA00023065"/>
    </source>
</evidence>
<dbReference type="SUPFAM" id="SSF52343">
    <property type="entry name" value="Ferredoxin reductase-like, C-terminal NADP-linked domain"/>
    <property type="match status" value="1"/>
</dbReference>
<sequence>MRLALMSARTSASTILLLLVTLCVLPCASMIMTGRPGYGFVGYGIVMYNPVCPYACRGVLSASKLSCSTTMVMDGSPMVDTSTTCYATDTDFLSSMAWCIKSRCTNMELWQIEKWWNHEIPGKQVGQRDPKWTYQETLDRNTTPPITTIRQGDPLNTTVMITQHTYELQATTLWAFTEVEVNHSKYGLVLLISSVIIPIAASLLRFLPIPKLFKAKIYASLVNQAFISPRGGQLGRFISPDLTRGQALFVTYLLIVNIVLCIVGYPVVYPNAWWTTRSRQILTYVTNRAGVLSFANIPVLVLYAGRNNLLLWLTNWDYSTFIVLHSWVAFISTIQAILHSLIYLRIYVHLGTHNTESKLPYWYYGIIATVGMSVLLPASISKIRRKVYEIFLASHFAIALISLVGCYLHIFYKFGHQWGYELWIYLAFAIWGFDRLFRLLRMARTGVRTADISVIDEDYLRVEIDGLVGEGSAYLYFPTLTWRVWENHPFSVFTNFIVKPMQTYPVDDSENNAEDLEGKGGTIASTRRTDRAESSPRDVSASMTFFIRTCHGVTSLLSQHSKLPVLVETGYPISHDVPAASTLICIAGGVGITAVIPVLEAHRGRRKLYWSCRSQRLVDAIEPFVEDAEMDVVVGGRCDVESVLQTEIARGGGEIVMFVSGPEGMMHDTRNTVCRLAVKSHRPVRLICTPFSW</sequence>
<dbReference type="Gene3D" id="3.40.50.80">
    <property type="entry name" value="Nucleotide-binding domain of ferredoxin-NADP reductase (FNR) module"/>
    <property type="match status" value="1"/>
</dbReference>
<feature type="transmembrane region" description="Helical" evidence="8">
    <location>
        <begin position="422"/>
        <end position="440"/>
    </location>
</feature>
<feature type="transmembrane region" description="Helical" evidence="8">
    <location>
        <begin position="186"/>
        <end position="207"/>
    </location>
</feature>
<feature type="domain" description="Ferric oxidoreductase" evidence="10">
    <location>
        <begin position="289"/>
        <end position="406"/>
    </location>
</feature>
<dbReference type="EMBL" id="JABCIY010000033">
    <property type="protein sequence ID" value="KAF7195955.1"/>
    <property type="molecule type" value="Genomic_DNA"/>
</dbReference>
<protein>
    <submittedName>
        <fullName evidence="11">Ferric/cupric reductase transmembrane component B</fullName>
    </submittedName>
</protein>
<keyword evidence="6 8" id="KW-0472">Membrane</keyword>
<keyword evidence="3 8" id="KW-0812">Transmembrane</keyword>
<evidence type="ECO:0000313" key="11">
    <source>
        <dbReference type="EMBL" id="KAF7195955.1"/>
    </source>
</evidence>
<feature type="region of interest" description="Disordered" evidence="7">
    <location>
        <begin position="509"/>
        <end position="535"/>
    </location>
</feature>
<dbReference type="AlphaFoldDB" id="A0A8H6VLC0"/>
<evidence type="ECO:0000256" key="9">
    <source>
        <dbReference type="SAM" id="SignalP"/>
    </source>
</evidence>
<evidence type="ECO:0000256" key="7">
    <source>
        <dbReference type="SAM" id="MobiDB-lite"/>
    </source>
</evidence>
<evidence type="ECO:0000256" key="2">
    <source>
        <dbReference type="ARBA" id="ARBA00022448"/>
    </source>
</evidence>
<dbReference type="Pfam" id="PF01794">
    <property type="entry name" value="Ferric_reduct"/>
    <property type="match status" value="1"/>
</dbReference>
<evidence type="ECO:0000256" key="6">
    <source>
        <dbReference type="ARBA" id="ARBA00023136"/>
    </source>
</evidence>
<name>A0A8H6VLC0_9PEZI</name>
<dbReference type="PANTHER" id="PTHR32361:SF9">
    <property type="entry name" value="FERRIC REDUCTASE TRANSMEMBRANE COMPONENT 3-RELATED"/>
    <property type="match status" value="1"/>
</dbReference>
<feature type="transmembrane region" description="Helical" evidence="8">
    <location>
        <begin position="577"/>
        <end position="599"/>
    </location>
</feature>
<feature type="transmembrane region" description="Helical" evidence="8">
    <location>
        <begin position="361"/>
        <end position="378"/>
    </location>
</feature>
<gene>
    <name evidence="11" type="ORF">HII31_02717</name>
</gene>
<feature type="signal peptide" evidence="9">
    <location>
        <begin position="1"/>
        <end position="30"/>
    </location>
</feature>
<reference evidence="11" key="1">
    <citation type="submission" date="2020-04" db="EMBL/GenBank/DDBJ databases">
        <title>Draft genome resource of the tomato pathogen Pseudocercospora fuligena.</title>
        <authorList>
            <person name="Zaccaron A."/>
        </authorList>
    </citation>
    <scope>NUCLEOTIDE SEQUENCE</scope>
    <source>
        <strain evidence="11">PF001</strain>
    </source>
</reference>
<keyword evidence="12" id="KW-1185">Reference proteome</keyword>
<evidence type="ECO:0000256" key="4">
    <source>
        <dbReference type="ARBA" id="ARBA00022989"/>
    </source>
</evidence>
<dbReference type="GO" id="GO:0006879">
    <property type="term" value="P:intracellular iron ion homeostasis"/>
    <property type="evidence" value="ECO:0007669"/>
    <property type="project" value="TreeGrafter"/>
</dbReference>
<proteinExistence type="predicted"/>
<evidence type="ECO:0000259" key="10">
    <source>
        <dbReference type="Pfam" id="PF01794"/>
    </source>
</evidence>
<feature type="chain" id="PRO_5034730499" evidence="9">
    <location>
        <begin position="31"/>
        <end position="693"/>
    </location>
</feature>
<dbReference type="CDD" id="cd06186">
    <property type="entry name" value="NOX_Duox_like_FAD_NADP"/>
    <property type="match status" value="1"/>
</dbReference>
<dbReference type="GO" id="GO:0015677">
    <property type="term" value="P:copper ion import"/>
    <property type="evidence" value="ECO:0007669"/>
    <property type="project" value="TreeGrafter"/>
</dbReference>
<dbReference type="InterPro" id="IPR013130">
    <property type="entry name" value="Fe3_Rdtase_TM_dom"/>
</dbReference>
<dbReference type="GO" id="GO:0006826">
    <property type="term" value="P:iron ion transport"/>
    <property type="evidence" value="ECO:0007669"/>
    <property type="project" value="TreeGrafter"/>
</dbReference>
<keyword evidence="9" id="KW-0732">Signal</keyword>
<dbReference type="InterPro" id="IPR051410">
    <property type="entry name" value="Ferric/Cupric_Reductase"/>
</dbReference>
<feature type="transmembrane region" description="Helical" evidence="8">
    <location>
        <begin position="316"/>
        <end position="341"/>
    </location>
</feature>
<dbReference type="PANTHER" id="PTHR32361">
    <property type="entry name" value="FERRIC/CUPRIC REDUCTASE TRANSMEMBRANE COMPONENT"/>
    <property type="match status" value="1"/>
</dbReference>
<dbReference type="OrthoDB" id="167398at2759"/>
<dbReference type="GO" id="GO:0005886">
    <property type="term" value="C:plasma membrane"/>
    <property type="evidence" value="ECO:0007669"/>
    <property type="project" value="TreeGrafter"/>
</dbReference>
<comment type="caution">
    <text evidence="11">The sequence shown here is derived from an EMBL/GenBank/DDBJ whole genome shotgun (WGS) entry which is preliminary data.</text>
</comment>
<dbReference type="GO" id="GO:0000293">
    <property type="term" value="F:ferric-chelate reductase activity"/>
    <property type="evidence" value="ECO:0007669"/>
    <property type="project" value="TreeGrafter"/>
</dbReference>
<organism evidence="11 12">
    <name type="scientific">Pseudocercospora fuligena</name>
    <dbReference type="NCBI Taxonomy" id="685502"/>
    <lineage>
        <taxon>Eukaryota</taxon>
        <taxon>Fungi</taxon>
        <taxon>Dikarya</taxon>
        <taxon>Ascomycota</taxon>
        <taxon>Pezizomycotina</taxon>
        <taxon>Dothideomycetes</taxon>
        <taxon>Dothideomycetidae</taxon>
        <taxon>Mycosphaerellales</taxon>
        <taxon>Mycosphaerellaceae</taxon>
        <taxon>Pseudocercospora</taxon>
    </lineage>
</organism>
<evidence type="ECO:0000256" key="8">
    <source>
        <dbReference type="SAM" id="Phobius"/>
    </source>
</evidence>
<feature type="transmembrane region" description="Helical" evidence="8">
    <location>
        <begin position="390"/>
        <end position="410"/>
    </location>
</feature>
<feature type="transmembrane region" description="Helical" evidence="8">
    <location>
        <begin position="247"/>
        <end position="269"/>
    </location>
</feature>
<evidence type="ECO:0000256" key="1">
    <source>
        <dbReference type="ARBA" id="ARBA00004141"/>
    </source>
</evidence>
<evidence type="ECO:0000313" key="12">
    <source>
        <dbReference type="Proteomes" id="UP000660729"/>
    </source>
</evidence>
<feature type="transmembrane region" description="Helical" evidence="8">
    <location>
        <begin position="281"/>
        <end position="304"/>
    </location>
</feature>
<keyword evidence="5" id="KW-0406">Ion transport</keyword>
<evidence type="ECO:0000256" key="3">
    <source>
        <dbReference type="ARBA" id="ARBA00022692"/>
    </source>
</evidence>
<keyword evidence="4 8" id="KW-1133">Transmembrane helix</keyword>
<accession>A0A8H6VLC0</accession>